<keyword evidence="6 12" id="KW-0812">Transmembrane</keyword>
<evidence type="ECO:0000256" key="3">
    <source>
        <dbReference type="ARBA" id="ARBA00022448"/>
    </source>
</evidence>
<dbReference type="FunFam" id="1.20.120.220:FF:000002">
    <property type="entry name" value="ATP synthase subunit a"/>
    <property type="match status" value="1"/>
</dbReference>
<comment type="similarity">
    <text evidence="2 12 13">Belongs to the ATPase A chain family.</text>
</comment>
<evidence type="ECO:0000256" key="4">
    <source>
        <dbReference type="ARBA" id="ARBA00022475"/>
    </source>
</evidence>
<keyword evidence="3 12" id="KW-0813">Transport</keyword>
<evidence type="ECO:0000256" key="5">
    <source>
        <dbReference type="ARBA" id="ARBA00022547"/>
    </source>
</evidence>
<dbReference type="RefSeq" id="WP_076423512.1">
    <property type="nucleotide sequence ID" value="NZ_FTMP01000001.1"/>
</dbReference>
<dbReference type="InterPro" id="IPR000568">
    <property type="entry name" value="ATP_synth_F0_asu"/>
</dbReference>
<dbReference type="Pfam" id="PF00119">
    <property type="entry name" value="ATP-synt_A"/>
    <property type="match status" value="1"/>
</dbReference>
<feature type="transmembrane region" description="Helical" evidence="12">
    <location>
        <begin position="261"/>
        <end position="283"/>
    </location>
</feature>
<keyword evidence="7 12" id="KW-0375">Hydrogen ion transport</keyword>
<dbReference type="EMBL" id="FTMP01000001">
    <property type="protein sequence ID" value="SIP89033.1"/>
    <property type="molecule type" value="Genomic_DNA"/>
</dbReference>
<keyword evidence="8 12" id="KW-1133">Transmembrane helix</keyword>
<keyword evidence="11 12" id="KW-0066">ATP synthesis</keyword>
<feature type="transmembrane region" description="Helical" evidence="12">
    <location>
        <begin position="49"/>
        <end position="67"/>
    </location>
</feature>
<dbReference type="GO" id="GO:0045259">
    <property type="term" value="C:proton-transporting ATP synthase complex"/>
    <property type="evidence" value="ECO:0007669"/>
    <property type="project" value="UniProtKB-KW"/>
</dbReference>
<dbReference type="GO" id="GO:0005886">
    <property type="term" value="C:plasma membrane"/>
    <property type="evidence" value="ECO:0007669"/>
    <property type="project" value="UniProtKB-SubCell"/>
</dbReference>
<dbReference type="HAMAP" id="MF_01393">
    <property type="entry name" value="ATP_synth_a_bact"/>
    <property type="match status" value="1"/>
</dbReference>
<accession>A0A1N6NAD5</accession>
<evidence type="ECO:0000256" key="1">
    <source>
        <dbReference type="ARBA" id="ARBA00004141"/>
    </source>
</evidence>
<evidence type="ECO:0000256" key="13">
    <source>
        <dbReference type="RuleBase" id="RU000483"/>
    </source>
</evidence>
<evidence type="ECO:0000256" key="7">
    <source>
        <dbReference type="ARBA" id="ARBA00022781"/>
    </source>
</evidence>
<dbReference type="Gene3D" id="1.20.120.220">
    <property type="entry name" value="ATP synthase, F0 complex, subunit A"/>
    <property type="match status" value="1"/>
</dbReference>
<feature type="transmembrane region" description="Helical" evidence="12">
    <location>
        <begin position="232"/>
        <end position="254"/>
    </location>
</feature>
<protein>
    <recommendedName>
        <fullName evidence="12 13">ATP synthase subunit a</fullName>
    </recommendedName>
    <alternativeName>
        <fullName evidence="12">ATP synthase F0 sector subunit a</fullName>
    </alternativeName>
    <alternativeName>
        <fullName evidence="12">F-ATPase subunit 6</fullName>
    </alternativeName>
</protein>
<name>A0A1N6NAD5_AQUAC</name>
<evidence type="ECO:0000313" key="14">
    <source>
        <dbReference type="EMBL" id="SIP89033.1"/>
    </source>
</evidence>
<evidence type="ECO:0000256" key="6">
    <source>
        <dbReference type="ARBA" id="ARBA00022692"/>
    </source>
</evidence>
<dbReference type="PANTHER" id="PTHR42823:SF3">
    <property type="entry name" value="ATP SYNTHASE SUBUNIT A, CHLOROPLASTIC"/>
    <property type="match status" value="1"/>
</dbReference>
<sequence length="289" mass="31994">MAEQTASGYIQHHLQNLTFGQLPNGDWGFAHTAQEAKEMGFWAFHVDTLGWSVFLGLVFILLFRMAAKRATSGQPGGLQNFVEVLVEFVDGSVKDTFHGRNALIAPLALTIFVWIFLMNLMDLVPVDFLPVLAAKITGNEHLFFRVVPTTDPNATLGLALSVFALIVFYSIKVKGIGGFLGELTLHPFSSSNIFVQILLIPVNFLLEFVTLIAKPISLALRLFGNMYAGELIFILIAVMFGSGLFLLSTLGVALNWAWAVFHILIITLQAFIFMMLTIVYLSMAHEDNH</sequence>
<comment type="function">
    <text evidence="12 13">Key component of the proton channel; it plays a direct role in the translocation of protons across the membrane.</text>
</comment>
<evidence type="ECO:0000256" key="9">
    <source>
        <dbReference type="ARBA" id="ARBA00023065"/>
    </source>
</evidence>
<evidence type="ECO:0000256" key="12">
    <source>
        <dbReference type="HAMAP-Rule" id="MF_01393"/>
    </source>
</evidence>
<dbReference type="InterPro" id="IPR035908">
    <property type="entry name" value="F0_ATP_A_sf"/>
</dbReference>
<feature type="transmembrane region" description="Helical" evidence="12">
    <location>
        <begin position="154"/>
        <end position="171"/>
    </location>
</feature>
<evidence type="ECO:0000313" key="15">
    <source>
        <dbReference type="Proteomes" id="UP000185841"/>
    </source>
</evidence>
<dbReference type="GO" id="GO:0046933">
    <property type="term" value="F:proton-transporting ATP synthase activity, rotational mechanism"/>
    <property type="evidence" value="ECO:0007669"/>
    <property type="project" value="UniProtKB-UniRule"/>
</dbReference>
<proteinExistence type="inferred from homology"/>
<dbReference type="NCBIfam" id="NF004477">
    <property type="entry name" value="PRK05815.1-1"/>
    <property type="match status" value="1"/>
</dbReference>
<dbReference type="SUPFAM" id="SSF81336">
    <property type="entry name" value="F1F0 ATP synthase subunit A"/>
    <property type="match status" value="1"/>
</dbReference>
<evidence type="ECO:0000256" key="8">
    <source>
        <dbReference type="ARBA" id="ARBA00022989"/>
    </source>
</evidence>
<feature type="transmembrane region" description="Helical" evidence="12">
    <location>
        <begin position="192"/>
        <end position="212"/>
    </location>
</feature>
<keyword evidence="5 12" id="KW-0138">CF(0)</keyword>
<reference evidence="14 15" key="1">
    <citation type="submission" date="2017-01" db="EMBL/GenBank/DDBJ databases">
        <authorList>
            <person name="Mah S.A."/>
            <person name="Swanson W.J."/>
            <person name="Moy G.W."/>
            <person name="Vacquier V.D."/>
        </authorList>
    </citation>
    <scope>NUCLEOTIDE SEQUENCE [LARGE SCALE GENOMIC DNA]</scope>
    <source>
        <strain evidence="14 15">RU36E</strain>
    </source>
</reference>
<organism evidence="14 15">
    <name type="scientific">Aquipseudomonas alcaligenes</name>
    <name type="common">Pseudomonas alcaligenes</name>
    <dbReference type="NCBI Taxonomy" id="43263"/>
    <lineage>
        <taxon>Bacteria</taxon>
        <taxon>Pseudomonadati</taxon>
        <taxon>Pseudomonadota</taxon>
        <taxon>Gammaproteobacteria</taxon>
        <taxon>Pseudomonadales</taxon>
        <taxon>Pseudomonadaceae</taxon>
        <taxon>Aquipseudomonas</taxon>
    </lineage>
</organism>
<gene>
    <name evidence="12" type="primary">atpB</name>
    <name evidence="14" type="ORF">SAMN05878282_101179</name>
</gene>
<dbReference type="InterPro" id="IPR045082">
    <property type="entry name" value="ATP_syn_F0_a_bact/chloroplast"/>
</dbReference>
<keyword evidence="9 12" id="KW-0406">Ion transport</keyword>
<evidence type="ECO:0000256" key="2">
    <source>
        <dbReference type="ARBA" id="ARBA00006810"/>
    </source>
</evidence>
<dbReference type="PROSITE" id="PS00449">
    <property type="entry name" value="ATPASE_A"/>
    <property type="match status" value="1"/>
</dbReference>
<dbReference type="PANTHER" id="PTHR42823">
    <property type="entry name" value="ATP SYNTHASE SUBUNIT A, CHLOROPLASTIC"/>
    <property type="match status" value="1"/>
</dbReference>
<keyword evidence="4 12" id="KW-1003">Cell membrane</keyword>
<dbReference type="Proteomes" id="UP000185841">
    <property type="component" value="Unassembled WGS sequence"/>
</dbReference>
<comment type="subcellular location">
    <subcellularLocation>
        <location evidence="12 13">Cell membrane</location>
        <topology evidence="12 13">Multi-pass membrane protein</topology>
    </subcellularLocation>
    <subcellularLocation>
        <location evidence="1">Membrane</location>
        <topology evidence="1">Multi-pass membrane protein</topology>
    </subcellularLocation>
</comment>
<keyword evidence="10 12" id="KW-0472">Membrane</keyword>
<dbReference type="AlphaFoldDB" id="A0A1N6NAD5"/>
<dbReference type="GO" id="GO:0042777">
    <property type="term" value="P:proton motive force-driven plasma membrane ATP synthesis"/>
    <property type="evidence" value="ECO:0007669"/>
    <property type="project" value="TreeGrafter"/>
</dbReference>
<dbReference type="CDD" id="cd00310">
    <property type="entry name" value="ATP-synt_Fo_a_6"/>
    <property type="match status" value="1"/>
</dbReference>
<dbReference type="NCBIfam" id="TIGR01131">
    <property type="entry name" value="ATP_synt_6_or_A"/>
    <property type="match status" value="1"/>
</dbReference>
<evidence type="ECO:0000256" key="10">
    <source>
        <dbReference type="ARBA" id="ARBA00023136"/>
    </source>
</evidence>
<evidence type="ECO:0000256" key="11">
    <source>
        <dbReference type="ARBA" id="ARBA00023310"/>
    </source>
</evidence>
<feature type="transmembrane region" description="Helical" evidence="12">
    <location>
        <begin position="102"/>
        <end position="121"/>
    </location>
</feature>
<dbReference type="InterPro" id="IPR023011">
    <property type="entry name" value="ATP_synth_F0_asu_AS"/>
</dbReference>